<feature type="chain" id="PRO_5043877470" description="endo-polygalacturonase" evidence="14">
    <location>
        <begin position="20"/>
        <end position="366"/>
    </location>
</feature>
<evidence type="ECO:0000256" key="9">
    <source>
        <dbReference type="ARBA" id="ARBA00023180"/>
    </source>
</evidence>
<keyword evidence="4" id="KW-0964">Secreted</keyword>
<dbReference type="GO" id="GO:0004650">
    <property type="term" value="F:polygalacturonase activity"/>
    <property type="evidence" value="ECO:0007669"/>
    <property type="project" value="UniProtKB-EC"/>
</dbReference>
<comment type="caution">
    <text evidence="15">The sequence shown here is derived from an EMBL/GenBank/DDBJ whole genome shotgun (WGS) entry which is preliminary data.</text>
</comment>
<dbReference type="Proteomes" id="UP001162162">
    <property type="component" value="Unassembled WGS sequence"/>
</dbReference>
<proteinExistence type="inferred from homology"/>
<evidence type="ECO:0000256" key="2">
    <source>
        <dbReference type="ARBA" id="ARBA00008834"/>
    </source>
</evidence>
<dbReference type="EC" id="3.2.1.15" evidence="3"/>
<evidence type="ECO:0000256" key="11">
    <source>
        <dbReference type="ARBA" id="ARBA00023316"/>
    </source>
</evidence>
<dbReference type="GO" id="GO:0005576">
    <property type="term" value="C:extracellular region"/>
    <property type="evidence" value="ECO:0007669"/>
    <property type="project" value="UniProtKB-SubCell"/>
</dbReference>
<keyword evidence="6" id="KW-0677">Repeat</keyword>
<dbReference type="InterPro" id="IPR012334">
    <property type="entry name" value="Pectin_lyas_fold"/>
</dbReference>
<evidence type="ECO:0000256" key="3">
    <source>
        <dbReference type="ARBA" id="ARBA00012736"/>
    </source>
</evidence>
<name>A0AAV8ZI83_9CUCU</name>
<dbReference type="InterPro" id="IPR000743">
    <property type="entry name" value="Glyco_hydro_28"/>
</dbReference>
<evidence type="ECO:0000256" key="8">
    <source>
        <dbReference type="ARBA" id="ARBA00023157"/>
    </source>
</evidence>
<dbReference type="Pfam" id="PF00295">
    <property type="entry name" value="Glyco_hydro_28"/>
    <property type="match status" value="1"/>
</dbReference>
<comment type="similarity">
    <text evidence="2 13">Belongs to the glycosyl hydrolase 28 family.</text>
</comment>
<dbReference type="PANTHER" id="PTHR31884:SF9">
    <property type="entry name" value="ENDOPOLYGALACTURONASE D-RELATED"/>
    <property type="match status" value="1"/>
</dbReference>
<dbReference type="GO" id="GO:0071555">
    <property type="term" value="P:cell wall organization"/>
    <property type="evidence" value="ECO:0007669"/>
    <property type="project" value="UniProtKB-KW"/>
</dbReference>
<dbReference type="InterPro" id="IPR011050">
    <property type="entry name" value="Pectin_lyase_fold/virulence"/>
</dbReference>
<evidence type="ECO:0000256" key="7">
    <source>
        <dbReference type="ARBA" id="ARBA00022801"/>
    </source>
</evidence>
<evidence type="ECO:0000256" key="14">
    <source>
        <dbReference type="SAM" id="SignalP"/>
    </source>
</evidence>
<keyword evidence="10 13" id="KW-0326">Glycosidase</keyword>
<evidence type="ECO:0000313" key="16">
    <source>
        <dbReference type="Proteomes" id="UP001162162"/>
    </source>
</evidence>
<dbReference type="Gene3D" id="2.160.20.10">
    <property type="entry name" value="Single-stranded right-handed beta-helix, Pectin lyase-like"/>
    <property type="match status" value="1"/>
</dbReference>
<dbReference type="EMBL" id="JAPWTK010000001">
    <property type="protein sequence ID" value="KAJ8963047.1"/>
    <property type="molecule type" value="Genomic_DNA"/>
</dbReference>
<sequence length="366" mass="38065">MTKLGLIINLAVLLLGVSATSLNATLPRASCTVTSYDQVQTALSSCSDITISGIEVPAGTTLSLHLQDGAKVTFDGRITFGFQNWGGPLMVIQGKGITVEGAAGHVLDGQGELYWDGKGADGSNKPLFMRIKTTGGSTFSNINVLNCPEKCVSLRSSDITLSGWNIDCSAGDTQGGHNTDGFAVYNGNNVLIKDSVVKNQDDCVAINSGTNMVFSNLHCSGCHGLSLSVGISKTSYEANVVTNVTFTDSTVENSDNAIHVKTHADGTTGVITDVTYKNIKMSGIKNYGISIQEDYANGGSTGTANGNVPITNLQMINVEGSVGDTATPVYIFCGDGGCNNWSWSGISINGGGYASNCNFLPSGFSC</sequence>
<dbReference type="SUPFAM" id="SSF51126">
    <property type="entry name" value="Pectin lyase-like"/>
    <property type="match status" value="1"/>
</dbReference>
<dbReference type="PANTHER" id="PTHR31884">
    <property type="entry name" value="POLYGALACTURONASE"/>
    <property type="match status" value="1"/>
</dbReference>
<dbReference type="InterPro" id="IPR050434">
    <property type="entry name" value="Glycosyl_hydrlase_28"/>
</dbReference>
<protein>
    <recommendedName>
        <fullName evidence="3">endo-polygalacturonase</fullName>
        <ecNumber evidence="3">3.2.1.15</ecNumber>
    </recommendedName>
</protein>
<dbReference type="AlphaFoldDB" id="A0AAV8ZI83"/>
<reference evidence="15" key="1">
    <citation type="journal article" date="2023" name="Insect Mol. Biol.">
        <title>Genome sequencing provides insights into the evolution of gene families encoding plant cell wall-degrading enzymes in longhorned beetles.</title>
        <authorList>
            <person name="Shin N.R."/>
            <person name="Okamura Y."/>
            <person name="Kirsch R."/>
            <person name="Pauchet Y."/>
        </authorList>
    </citation>
    <scope>NUCLEOTIDE SEQUENCE</scope>
    <source>
        <strain evidence="15">AMC_N1</strain>
    </source>
</reference>
<dbReference type="GO" id="GO:0045490">
    <property type="term" value="P:pectin catabolic process"/>
    <property type="evidence" value="ECO:0007669"/>
    <property type="project" value="TreeGrafter"/>
</dbReference>
<organism evidence="15 16">
    <name type="scientific">Aromia moschata</name>
    <dbReference type="NCBI Taxonomy" id="1265417"/>
    <lineage>
        <taxon>Eukaryota</taxon>
        <taxon>Metazoa</taxon>
        <taxon>Ecdysozoa</taxon>
        <taxon>Arthropoda</taxon>
        <taxon>Hexapoda</taxon>
        <taxon>Insecta</taxon>
        <taxon>Pterygota</taxon>
        <taxon>Neoptera</taxon>
        <taxon>Endopterygota</taxon>
        <taxon>Coleoptera</taxon>
        <taxon>Polyphaga</taxon>
        <taxon>Cucujiformia</taxon>
        <taxon>Chrysomeloidea</taxon>
        <taxon>Cerambycidae</taxon>
        <taxon>Cerambycinae</taxon>
        <taxon>Callichromatini</taxon>
        <taxon>Aromia</taxon>
    </lineage>
</organism>
<keyword evidence="11" id="KW-0961">Cell wall biogenesis/degradation</keyword>
<evidence type="ECO:0000256" key="6">
    <source>
        <dbReference type="ARBA" id="ARBA00022737"/>
    </source>
</evidence>
<evidence type="ECO:0000313" key="15">
    <source>
        <dbReference type="EMBL" id="KAJ8963047.1"/>
    </source>
</evidence>
<accession>A0AAV8ZI83</accession>
<feature type="signal peptide" evidence="14">
    <location>
        <begin position="1"/>
        <end position="19"/>
    </location>
</feature>
<gene>
    <name evidence="15" type="ORF">NQ318_018510</name>
</gene>
<comment type="catalytic activity">
    <reaction evidence="12">
        <text>(1,4-alpha-D-galacturonosyl)n+m + H2O = (1,4-alpha-D-galacturonosyl)n + (1,4-alpha-D-galacturonosyl)m.</text>
        <dbReference type="EC" id="3.2.1.15"/>
    </reaction>
</comment>
<evidence type="ECO:0000256" key="5">
    <source>
        <dbReference type="ARBA" id="ARBA00022729"/>
    </source>
</evidence>
<comment type="subcellular location">
    <subcellularLocation>
        <location evidence="1">Secreted</location>
    </subcellularLocation>
</comment>
<keyword evidence="16" id="KW-1185">Reference proteome</keyword>
<keyword evidence="5 14" id="KW-0732">Signal</keyword>
<evidence type="ECO:0000256" key="4">
    <source>
        <dbReference type="ARBA" id="ARBA00022525"/>
    </source>
</evidence>
<keyword evidence="8" id="KW-1015">Disulfide bond</keyword>
<keyword evidence="7 13" id="KW-0378">Hydrolase</keyword>
<keyword evidence="9" id="KW-0325">Glycoprotein</keyword>
<evidence type="ECO:0000256" key="13">
    <source>
        <dbReference type="RuleBase" id="RU361169"/>
    </source>
</evidence>
<evidence type="ECO:0000256" key="12">
    <source>
        <dbReference type="ARBA" id="ARBA00034074"/>
    </source>
</evidence>
<dbReference type="InterPro" id="IPR006626">
    <property type="entry name" value="PbH1"/>
</dbReference>
<evidence type="ECO:0000256" key="10">
    <source>
        <dbReference type="ARBA" id="ARBA00023295"/>
    </source>
</evidence>
<evidence type="ECO:0000256" key="1">
    <source>
        <dbReference type="ARBA" id="ARBA00004613"/>
    </source>
</evidence>
<dbReference type="SMART" id="SM00710">
    <property type="entry name" value="PbH1"/>
    <property type="match status" value="5"/>
</dbReference>